<dbReference type="PANTHER" id="PTHR33116:SF78">
    <property type="entry name" value="OS12G0587133 PROTEIN"/>
    <property type="match status" value="1"/>
</dbReference>
<reference evidence="2" key="1">
    <citation type="submission" date="2018-02" db="EMBL/GenBank/DDBJ databases">
        <authorList>
            <person name="Cohen D.B."/>
            <person name="Kent A.D."/>
        </authorList>
    </citation>
    <scope>NUCLEOTIDE SEQUENCE</scope>
</reference>
<gene>
    <name evidence="2" type="ORF">FSB_LOCUS31692</name>
</gene>
<dbReference type="InterPro" id="IPR000477">
    <property type="entry name" value="RT_dom"/>
</dbReference>
<dbReference type="PROSITE" id="PS50878">
    <property type="entry name" value="RT_POL"/>
    <property type="match status" value="1"/>
</dbReference>
<name>A0A2N9GWV5_FAGSY</name>
<dbReference type="InterPro" id="IPR026960">
    <property type="entry name" value="RVT-Znf"/>
</dbReference>
<proteinExistence type="predicted"/>
<protein>
    <recommendedName>
        <fullName evidence="1">Reverse transcriptase domain-containing protein</fullName>
    </recommendedName>
</protein>
<dbReference type="Pfam" id="PF13966">
    <property type="entry name" value="zf-RVT"/>
    <property type="match status" value="1"/>
</dbReference>
<feature type="domain" description="Reverse transcriptase" evidence="1">
    <location>
        <begin position="1"/>
        <end position="81"/>
    </location>
</feature>
<dbReference type="PANTHER" id="PTHR33116">
    <property type="entry name" value="REVERSE TRANSCRIPTASE ZINC-BINDING DOMAIN-CONTAINING PROTEIN-RELATED-RELATED"/>
    <property type="match status" value="1"/>
</dbReference>
<accession>A0A2N9GWV5</accession>
<sequence length="443" mass="51367">MKRKNVLNYSDDTLIFCDADPSQLLFLRLVLTWFEAVFGSRINLGKSELVPVGAVADIEELAGLLGCKTSALPMKYLGLLLGAQFKSKGIWDPIVEKMERRLAGWKRMYLSKGGRLTLIKSTLSNLPTSFLSLFPIPASVAKLIEKIQRDFLWKGLGEDFTREMVMEVWLGSGGFMEEGGRWQIYFLGEWLVYYSDSCHGPHGVSLWKNIRGGWAKFERFIYFKVGNGARTRFWLDTWCGDYPFKDIFPDLYCIARDKEAFVAAHLQLRNSSIHWEVNFTRAAQDWELESISTFFDLLYSAKVLGRGEDKMCWRIGSTTKFEAKIPPRVAFFSWLASLGKVLTTDNLRRRNIILVSWCCMCKVDGESMDHSFLHCALARELWTMVFSLFGMYWVMPKRIVDVFASWKGRLGRHKNRHTWEVVPHCVMWSLWRERNARTIEDRE</sequence>
<dbReference type="AlphaFoldDB" id="A0A2N9GWV5"/>
<evidence type="ECO:0000313" key="2">
    <source>
        <dbReference type="EMBL" id="SPD03810.1"/>
    </source>
</evidence>
<organism evidence="2">
    <name type="scientific">Fagus sylvatica</name>
    <name type="common">Beechnut</name>
    <dbReference type="NCBI Taxonomy" id="28930"/>
    <lineage>
        <taxon>Eukaryota</taxon>
        <taxon>Viridiplantae</taxon>
        <taxon>Streptophyta</taxon>
        <taxon>Embryophyta</taxon>
        <taxon>Tracheophyta</taxon>
        <taxon>Spermatophyta</taxon>
        <taxon>Magnoliopsida</taxon>
        <taxon>eudicotyledons</taxon>
        <taxon>Gunneridae</taxon>
        <taxon>Pentapetalae</taxon>
        <taxon>rosids</taxon>
        <taxon>fabids</taxon>
        <taxon>Fagales</taxon>
        <taxon>Fagaceae</taxon>
        <taxon>Fagus</taxon>
    </lineage>
</organism>
<evidence type="ECO:0000259" key="1">
    <source>
        <dbReference type="PROSITE" id="PS50878"/>
    </source>
</evidence>
<dbReference type="EMBL" id="OIVN01002452">
    <property type="protein sequence ID" value="SPD03810.1"/>
    <property type="molecule type" value="Genomic_DNA"/>
</dbReference>